<feature type="compositionally biased region" description="Pro residues" evidence="7">
    <location>
        <begin position="314"/>
        <end position="328"/>
    </location>
</feature>
<feature type="compositionally biased region" description="Basic and acidic residues" evidence="7">
    <location>
        <begin position="202"/>
        <end position="211"/>
    </location>
</feature>
<dbReference type="FunFam" id="1.10.10.60:FF:000092">
    <property type="entry name" value="Trihelix transcription factor GT-2"/>
    <property type="match status" value="1"/>
</dbReference>
<evidence type="ECO:0000256" key="6">
    <source>
        <dbReference type="ARBA" id="ARBA00023242"/>
    </source>
</evidence>
<protein>
    <recommendedName>
        <fullName evidence="8">Myb-like domain-containing protein</fullName>
    </recommendedName>
</protein>
<dbReference type="CDD" id="cd12203">
    <property type="entry name" value="GT1"/>
    <property type="match status" value="2"/>
</dbReference>
<dbReference type="InterPro" id="IPR044822">
    <property type="entry name" value="Myb_DNA-bind_4"/>
</dbReference>
<keyword evidence="5" id="KW-0804">Transcription</keyword>
<feature type="compositionally biased region" description="Polar residues" evidence="7">
    <location>
        <begin position="504"/>
        <end position="516"/>
    </location>
</feature>
<feature type="compositionally biased region" description="Low complexity" evidence="7">
    <location>
        <begin position="191"/>
        <end position="201"/>
    </location>
</feature>
<keyword evidence="3" id="KW-0805">Transcription regulation</keyword>
<feature type="compositionally biased region" description="Acidic residues" evidence="7">
    <location>
        <begin position="485"/>
        <end position="499"/>
    </location>
</feature>
<evidence type="ECO:0000256" key="2">
    <source>
        <dbReference type="ARBA" id="ARBA00022737"/>
    </source>
</evidence>
<evidence type="ECO:0000256" key="3">
    <source>
        <dbReference type="ARBA" id="ARBA00023015"/>
    </source>
</evidence>
<feature type="region of interest" description="Disordered" evidence="7">
    <location>
        <begin position="15"/>
        <end position="47"/>
    </location>
</feature>
<sequence>MLEASGLFQNSAAAAVNNEENGGGVPAATGGFGEEEGGRGEEGYRTFAGNRWPRDETLALLKIRSDMDAIFRDSNLKAPLWDEVSRKLAELGYHRNAKKCKEKFENIYKYYKRTKECRSSRQNSKNYRFFEQLEILDNNSSLPSPSPNRIQHPMTEATMAMTGMTIKPSSFTQDFTTPRSIPNSSAEFLMSSSTSTNSSSGKESEGSGKRKRKLGEYFERLMREVLEKQENLQNKFIEALEKCEKDRIEREEAWKMQELERKKREHEILAQERAISAAKDAAVIAFLQKISGPGNPVQFPEIPIPIPTQISTPTPTPTQPPNPNPIPTPTQKVTDKKDNGIALSSSRWPKAEVEALIRIRADLDLQYQDNGPKGPLWEEISSSMKKVGYNRSAKRCKEKWENINKYFRRVKESNKKRPEDSKTCPYFQMLESLYERKSKKVVANPDNPGIKVNPEDILMQMMGQSQQKKNETGSAGGGSENADQNGEDEDEDEDDDENGDNYQIVANNPCSVTSME</sequence>
<dbReference type="PANTHER" id="PTHR21654:SF14">
    <property type="entry name" value="TRIHELIX TRANSCRIPTION FACTOR GTL1-LIKE"/>
    <property type="match status" value="1"/>
</dbReference>
<dbReference type="GO" id="GO:0005634">
    <property type="term" value="C:nucleus"/>
    <property type="evidence" value="ECO:0007669"/>
    <property type="project" value="UniProtKB-SubCell"/>
</dbReference>
<dbReference type="FunFam" id="1.10.10.60:FF:000061">
    <property type="entry name" value="Trihelix transcription factor GT-2"/>
    <property type="match status" value="1"/>
</dbReference>
<dbReference type="Pfam" id="PF13837">
    <property type="entry name" value="Myb_DNA-bind_4"/>
    <property type="match status" value="2"/>
</dbReference>
<dbReference type="InterPro" id="IPR001005">
    <property type="entry name" value="SANT/Myb"/>
</dbReference>
<evidence type="ECO:0000313" key="10">
    <source>
        <dbReference type="Proteomes" id="UP000823749"/>
    </source>
</evidence>
<evidence type="ECO:0000256" key="7">
    <source>
        <dbReference type="SAM" id="MobiDB-lite"/>
    </source>
</evidence>
<evidence type="ECO:0000313" key="9">
    <source>
        <dbReference type="EMBL" id="KAG5529184.1"/>
    </source>
</evidence>
<reference evidence="9" key="1">
    <citation type="submission" date="2020-08" db="EMBL/GenBank/DDBJ databases">
        <title>Plant Genome Project.</title>
        <authorList>
            <person name="Zhang R.-G."/>
        </authorList>
    </citation>
    <scope>NUCLEOTIDE SEQUENCE</scope>
    <source>
        <strain evidence="9">WSP0</strain>
        <tissue evidence="9">Leaf</tissue>
    </source>
</reference>
<evidence type="ECO:0000256" key="4">
    <source>
        <dbReference type="ARBA" id="ARBA00023125"/>
    </source>
</evidence>
<organism evidence="9 10">
    <name type="scientific">Rhododendron griersonianum</name>
    <dbReference type="NCBI Taxonomy" id="479676"/>
    <lineage>
        <taxon>Eukaryota</taxon>
        <taxon>Viridiplantae</taxon>
        <taxon>Streptophyta</taxon>
        <taxon>Embryophyta</taxon>
        <taxon>Tracheophyta</taxon>
        <taxon>Spermatophyta</taxon>
        <taxon>Magnoliopsida</taxon>
        <taxon>eudicotyledons</taxon>
        <taxon>Gunneridae</taxon>
        <taxon>Pentapetalae</taxon>
        <taxon>asterids</taxon>
        <taxon>Ericales</taxon>
        <taxon>Ericaceae</taxon>
        <taxon>Ericoideae</taxon>
        <taxon>Rhodoreae</taxon>
        <taxon>Rhododendron</taxon>
    </lineage>
</organism>
<dbReference type="SMART" id="SM00717">
    <property type="entry name" value="SANT"/>
    <property type="match status" value="2"/>
</dbReference>
<dbReference type="GO" id="GO:0003677">
    <property type="term" value="F:DNA binding"/>
    <property type="evidence" value="ECO:0007669"/>
    <property type="project" value="UniProtKB-KW"/>
</dbReference>
<comment type="caution">
    <text evidence="9">The sequence shown here is derived from an EMBL/GenBank/DDBJ whole genome shotgun (WGS) entry which is preliminary data.</text>
</comment>
<dbReference type="GO" id="GO:0006355">
    <property type="term" value="P:regulation of DNA-templated transcription"/>
    <property type="evidence" value="ECO:0007669"/>
    <property type="project" value="UniProtKB-ARBA"/>
</dbReference>
<evidence type="ECO:0000256" key="5">
    <source>
        <dbReference type="ARBA" id="ARBA00023163"/>
    </source>
</evidence>
<keyword evidence="2" id="KW-0677">Repeat</keyword>
<evidence type="ECO:0000259" key="8">
    <source>
        <dbReference type="PROSITE" id="PS50090"/>
    </source>
</evidence>
<accession>A0AAV6IQ96</accession>
<evidence type="ECO:0000256" key="1">
    <source>
        <dbReference type="ARBA" id="ARBA00004123"/>
    </source>
</evidence>
<gene>
    <name evidence="9" type="ORF">RHGRI_029763</name>
</gene>
<feature type="domain" description="Myb-like" evidence="8">
    <location>
        <begin position="50"/>
        <end position="108"/>
    </location>
</feature>
<keyword evidence="4" id="KW-0238">DNA-binding</keyword>
<dbReference type="PANTHER" id="PTHR21654">
    <property type="entry name" value="FI21293P1"/>
    <property type="match status" value="1"/>
</dbReference>
<dbReference type="Gene3D" id="1.10.10.60">
    <property type="entry name" value="Homeodomain-like"/>
    <property type="match status" value="2"/>
</dbReference>
<proteinExistence type="predicted"/>
<dbReference type="AlphaFoldDB" id="A0AAV6IQ96"/>
<feature type="compositionally biased region" description="Polar residues" evidence="7">
    <location>
        <begin position="174"/>
        <end position="186"/>
    </location>
</feature>
<comment type="subcellular location">
    <subcellularLocation>
        <location evidence="1">Nucleus</location>
    </subcellularLocation>
</comment>
<dbReference type="Proteomes" id="UP000823749">
    <property type="component" value="Chromosome 10"/>
</dbReference>
<keyword evidence="6" id="KW-0539">Nucleus</keyword>
<feature type="region of interest" description="Disordered" evidence="7">
    <location>
        <begin position="174"/>
        <end position="211"/>
    </location>
</feature>
<feature type="region of interest" description="Disordered" evidence="7">
    <location>
        <begin position="312"/>
        <end position="336"/>
    </location>
</feature>
<dbReference type="EMBL" id="JACTNZ010000010">
    <property type="protein sequence ID" value="KAG5529184.1"/>
    <property type="molecule type" value="Genomic_DNA"/>
</dbReference>
<dbReference type="PROSITE" id="PS50090">
    <property type="entry name" value="MYB_LIKE"/>
    <property type="match status" value="2"/>
</dbReference>
<name>A0AAV6IQ96_9ERIC</name>
<feature type="region of interest" description="Disordered" evidence="7">
    <location>
        <begin position="440"/>
        <end position="516"/>
    </location>
</feature>
<feature type="domain" description="Myb-like" evidence="8">
    <location>
        <begin position="340"/>
        <end position="404"/>
    </location>
</feature>
<keyword evidence="10" id="KW-1185">Reference proteome</keyword>